<dbReference type="SUPFAM" id="SSF82679">
    <property type="entry name" value="N-utilization substance G protein NusG, N-terminal domain"/>
    <property type="match status" value="1"/>
</dbReference>
<feature type="domain" description="NusG-like N-terminal" evidence="2">
    <location>
        <begin position="1"/>
        <end position="93"/>
    </location>
</feature>
<dbReference type="Gene3D" id="3.30.70.940">
    <property type="entry name" value="NusG, N-terminal domain"/>
    <property type="match status" value="1"/>
</dbReference>
<sequence>MSWFVLSVKRSQEKRVADILAKMNVDVFCPMIEEVKYWSDQQKLIESPLFKSYVFVNLPEKYRGIVFGVPGVKRYLFLEGKPALVGNEEIKTIKKWIMEDSYDLVMLSKLISRKEIGIDNWFIRNNSGVKRIGKTNVSSLLDEMDVLVKNKLRDVV</sequence>
<dbReference type="InterPro" id="IPR036735">
    <property type="entry name" value="NGN_dom_sf"/>
</dbReference>
<dbReference type="Pfam" id="PF02357">
    <property type="entry name" value="NusG"/>
    <property type="match status" value="1"/>
</dbReference>
<dbReference type="RefSeq" id="WP_345170214.1">
    <property type="nucleotide sequence ID" value="NZ_BAABJK010000011.1"/>
</dbReference>
<evidence type="ECO:0000256" key="1">
    <source>
        <dbReference type="ARBA" id="ARBA00023163"/>
    </source>
</evidence>
<proteinExistence type="predicted"/>
<dbReference type="Proteomes" id="UP001501692">
    <property type="component" value="Unassembled WGS sequence"/>
</dbReference>
<evidence type="ECO:0000313" key="3">
    <source>
        <dbReference type="EMBL" id="GAA4976531.1"/>
    </source>
</evidence>
<dbReference type="EMBL" id="BAABJK010000011">
    <property type="protein sequence ID" value="GAA4976531.1"/>
    <property type="molecule type" value="Genomic_DNA"/>
</dbReference>
<keyword evidence="4" id="KW-1185">Reference proteome</keyword>
<name>A0ABP9HRG1_9FLAO</name>
<protein>
    <recommendedName>
        <fullName evidence="2">NusG-like N-terminal domain-containing protein</fullName>
    </recommendedName>
</protein>
<evidence type="ECO:0000313" key="4">
    <source>
        <dbReference type="Proteomes" id="UP001501692"/>
    </source>
</evidence>
<reference evidence="4" key="1">
    <citation type="journal article" date="2019" name="Int. J. Syst. Evol. Microbiol.">
        <title>The Global Catalogue of Microorganisms (GCM) 10K type strain sequencing project: providing services to taxonomists for standard genome sequencing and annotation.</title>
        <authorList>
            <consortium name="The Broad Institute Genomics Platform"/>
            <consortium name="The Broad Institute Genome Sequencing Center for Infectious Disease"/>
            <person name="Wu L."/>
            <person name="Ma J."/>
        </authorList>
    </citation>
    <scope>NUCLEOTIDE SEQUENCE [LARGE SCALE GENOMIC DNA]</scope>
    <source>
        <strain evidence="4">JCM 18287</strain>
    </source>
</reference>
<keyword evidence="1" id="KW-0804">Transcription</keyword>
<evidence type="ECO:0000259" key="2">
    <source>
        <dbReference type="Pfam" id="PF02357"/>
    </source>
</evidence>
<dbReference type="InterPro" id="IPR006645">
    <property type="entry name" value="NGN-like_dom"/>
</dbReference>
<accession>A0ABP9HRG1</accession>
<comment type="caution">
    <text evidence="3">The sequence shown here is derived from an EMBL/GenBank/DDBJ whole genome shotgun (WGS) entry which is preliminary data.</text>
</comment>
<organism evidence="3 4">
    <name type="scientific">Algibacter aquimarinus</name>
    <dbReference type="NCBI Taxonomy" id="1136748"/>
    <lineage>
        <taxon>Bacteria</taxon>
        <taxon>Pseudomonadati</taxon>
        <taxon>Bacteroidota</taxon>
        <taxon>Flavobacteriia</taxon>
        <taxon>Flavobacteriales</taxon>
        <taxon>Flavobacteriaceae</taxon>
        <taxon>Algibacter</taxon>
    </lineage>
</organism>
<gene>
    <name evidence="3" type="ORF">GCM10023315_29180</name>
</gene>